<dbReference type="GO" id="GO:0005829">
    <property type="term" value="C:cytosol"/>
    <property type="evidence" value="ECO:0007669"/>
    <property type="project" value="TreeGrafter"/>
</dbReference>
<dbReference type="Proteomes" id="UP000175669">
    <property type="component" value="Unassembled WGS sequence"/>
</dbReference>
<dbReference type="EMBL" id="MASR01000003">
    <property type="protein sequence ID" value="OFE11095.1"/>
    <property type="molecule type" value="Genomic_DNA"/>
</dbReference>
<name>A0A1E8CFG3_9GAMM</name>
<protein>
    <recommendedName>
        <fullName evidence="3">G domain-containing protein</fullName>
    </recommendedName>
</protein>
<dbReference type="InterPro" id="IPR027417">
    <property type="entry name" value="P-loop_NTPase"/>
</dbReference>
<comment type="caution">
    <text evidence="4">The sequence shown here is derived from an EMBL/GenBank/DDBJ whole genome shotgun (WGS) entry which is preliminary data.</text>
</comment>
<gene>
    <name evidence="4" type="ORF">PHACT_14645</name>
</gene>
<dbReference type="STRING" id="1524254.PHACT_14645"/>
<organism evidence="4 5">
    <name type="scientific">Pseudohongiella acticola</name>
    <dbReference type="NCBI Taxonomy" id="1524254"/>
    <lineage>
        <taxon>Bacteria</taxon>
        <taxon>Pseudomonadati</taxon>
        <taxon>Pseudomonadota</taxon>
        <taxon>Gammaproteobacteria</taxon>
        <taxon>Pseudomonadales</taxon>
        <taxon>Pseudohongiellaceae</taxon>
        <taxon>Pseudohongiella</taxon>
    </lineage>
</organism>
<feature type="region of interest" description="Disordered" evidence="1">
    <location>
        <begin position="484"/>
        <end position="511"/>
    </location>
</feature>
<accession>A0A1E8CFG3</accession>
<reference evidence="5" key="1">
    <citation type="submission" date="2016-07" db="EMBL/GenBank/DDBJ databases">
        <authorList>
            <person name="Florea S."/>
            <person name="Webb J.S."/>
            <person name="Jaromczyk J."/>
            <person name="Schardl C.L."/>
        </authorList>
    </citation>
    <scope>NUCLEOTIDE SEQUENCE [LARGE SCALE GENOMIC DNA]</scope>
    <source>
        <strain evidence="5">KCTC 42131</strain>
    </source>
</reference>
<dbReference type="InterPro" id="IPR006073">
    <property type="entry name" value="GTP-bd"/>
</dbReference>
<dbReference type="RefSeq" id="WP_070119030.1">
    <property type="nucleotide sequence ID" value="NZ_MASR01000003.1"/>
</dbReference>
<feature type="transmembrane region" description="Helical" evidence="2">
    <location>
        <begin position="44"/>
        <end position="65"/>
    </location>
</feature>
<dbReference type="OrthoDB" id="238366at2"/>
<evidence type="ECO:0000259" key="3">
    <source>
        <dbReference type="Pfam" id="PF01926"/>
    </source>
</evidence>
<dbReference type="Gene3D" id="3.40.50.300">
    <property type="entry name" value="P-loop containing nucleotide triphosphate hydrolases"/>
    <property type="match status" value="1"/>
</dbReference>
<evidence type="ECO:0000256" key="2">
    <source>
        <dbReference type="SAM" id="Phobius"/>
    </source>
</evidence>
<keyword evidence="2" id="KW-0472">Membrane</keyword>
<keyword evidence="2" id="KW-1133">Transmembrane helix</keyword>
<keyword evidence="5" id="KW-1185">Reference proteome</keyword>
<dbReference type="Pfam" id="PF01926">
    <property type="entry name" value="MMR_HSR1"/>
    <property type="match status" value="1"/>
</dbReference>
<feature type="domain" description="G" evidence="3">
    <location>
        <begin position="286"/>
        <end position="381"/>
    </location>
</feature>
<feature type="transmembrane region" description="Helical" evidence="2">
    <location>
        <begin position="12"/>
        <end position="38"/>
    </location>
</feature>
<dbReference type="PANTHER" id="PTHR42714:SF2">
    <property type="entry name" value="TRNA MODIFICATION GTPASE GTPBP3, MITOCHONDRIAL"/>
    <property type="match status" value="1"/>
</dbReference>
<evidence type="ECO:0000256" key="1">
    <source>
        <dbReference type="SAM" id="MobiDB-lite"/>
    </source>
</evidence>
<evidence type="ECO:0000313" key="5">
    <source>
        <dbReference type="Proteomes" id="UP000175669"/>
    </source>
</evidence>
<proteinExistence type="predicted"/>
<feature type="compositionally biased region" description="Basic residues" evidence="1">
    <location>
        <begin position="501"/>
        <end position="511"/>
    </location>
</feature>
<dbReference type="GO" id="GO:0030488">
    <property type="term" value="P:tRNA methylation"/>
    <property type="evidence" value="ECO:0007669"/>
    <property type="project" value="TreeGrafter"/>
</dbReference>
<dbReference type="AlphaFoldDB" id="A0A1E8CFG3"/>
<evidence type="ECO:0000313" key="4">
    <source>
        <dbReference type="EMBL" id="OFE11095.1"/>
    </source>
</evidence>
<dbReference type="SUPFAM" id="SSF52540">
    <property type="entry name" value="P-loop containing nucleoside triphosphate hydrolases"/>
    <property type="match status" value="1"/>
</dbReference>
<sequence>MKGRDKLKRAFLRWDHLLVVFVLGSPFILLMLLGFVWLLQQNAILWFFGASLLISIVVLTLRNLLRKRWHSREEEDAIAADLAVAPDPDWLPTEKAVFTDVSQHISALTRTSLPWESLPEHALDVVNQVASGLDGKNKSALNFTLPEALLLLESTASRYRAHLRSKLPFSDQISLATLYWLWRQRDRANILWKVAHGGSRMARFAFNPAAGVLRELEQLVAGGNSDYVTENMLGALQAVLLEEVAFAAIELYSGRLRFTDDELMQVPLANTRADQKRMALPDLPVRIVFVGQTSAGKSTLINALLTREDAETDAAATTPGLVTYQTELDGTPCYLLDSEGLDGSSQHLEQMLKEMTQADLVIWVIRANRPARDPDVQLKQKFDAWFESHPRRRKPVALIVATAMDQLIGTEGQPSAAEQTTIAAAATAIGKDMSGLQVVPVSVGAAAWNLDVVSNTLHAELPEARRVQRNRRRVEGVAREGRLRSQLRKGGRGIKQGLKMAGRRVSKGSRS</sequence>
<dbReference type="PANTHER" id="PTHR42714">
    <property type="entry name" value="TRNA MODIFICATION GTPASE GTPBP3"/>
    <property type="match status" value="1"/>
</dbReference>
<keyword evidence="2" id="KW-0812">Transmembrane</keyword>
<dbReference type="CDD" id="cd00882">
    <property type="entry name" value="Ras_like_GTPase"/>
    <property type="match status" value="1"/>
</dbReference>
<dbReference type="GO" id="GO:0002098">
    <property type="term" value="P:tRNA wobble uridine modification"/>
    <property type="evidence" value="ECO:0007669"/>
    <property type="project" value="TreeGrafter"/>
</dbReference>
<dbReference type="GO" id="GO:0005525">
    <property type="term" value="F:GTP binding"/>
    <property type="evidence" value="ECO:0007669"/>
    <property type="project" value="InterPro"/>
</dbReference>